<proteinExistence type="predicted"/>
<evidence type="ECO:0000313" key="3">
    <source>
        <dbReference type="Proteomes" id="UP000813385"/>
    </source>
</evidence>
<evidence type="ECO:0000313" key="2">
    <source>
        <dbReference type="EMBL" id="KAH7368555.1"/>
    </source>
</evidence>
<keyword evidence="1" id="KW-0732">Signal</keyword>
<protein>
    <submittedName>
        <fullName evidence="2">Uncharacterized protein</fullName>
    </submittedName>
</protein>
<feature type="chain" id="PRO_5035454543" evidence="1">
    <location>
        <begin position="18"/>
        <end position="72"/>
    </location>
</feature>
<keyword evidence="3" id="KW-1185">Reference proteome</keyword>
<feature type="signal peptide" evidence="1">
    <location>
        <begin position="1"/>
        <end position="17"/>
    </location>
</feature>
<dbReference type="AlphaFoldDB" id="A0A8K0TJA6"/>
<gene>
    <name evidence="2" type="ORF">B0T11DRAFT_277267</name>
</gene>
<organism evidence="2 3">
    <name type="scientific">Plectosphaerella cucumerina</name>
    <dbReference type="NCBI Taxonomy" id="40658"/>
    <lineage>
        <taxon>Eukaryota</taxon>
        <taxon>Fungi</taxon>
        <taxon>Dikarya</taxon>
        <taxon>Ascomycota</taxon>
        <taxon>Pezizomycotina</taxon>
        <taxon>Sordariomycetes</taxon>
        <taxon>Hypocreomycetidae</taxon>
        <taxon>Glomerellales</taxon>
        <taxon>Plectosphaerellaceae</taxon>
        <taxon>Plectosphaerella</taxon>
    </lineage>
</organism>
<name>A0A8K0TJA6_9PEZI</name>
<accession>A0A8K0TJA6</accession>
<reference evidence="2" key="1">
    <citation type="journal article" date="2021" name="Nat. Commun.">
        <title>Genetic determinants of endophytism in the Arabidopsis root mycobiome.</title>
        <authorList>
            <person name="Mesny F."/>
            <person name="Miyauchi S."/>
            <person name="Thiergart T."/>
            <person name="Pickel B."/>
            <person name="Atanasova L."/>
            <person name="Karlsson M."/>
            <person name="Huettel B."/>
            <person name="Barry K.W."/>
            <person name="Haridas S."/>
            <person name="Chen C."/>
            <person name="Bauer D."/>
            <person name="Andreopoulos W."/>
            <person name="Pangilinan J."/>
            <person name="LaButti K."/>
            <person name="Riley R."/>
            <person name="Lipzen A."/>
            <person name="Clum A."/>
            <person name="Drula E."/>
            <person name="Henrissat B."/>
            <person name="Kohler A."/>
            <person name="Grigoriev I.V."/>
            <person name="Martin F.M."/>
            <person name="Hacquard S."/>
        </authorList>
    </citation>
    <scope>NUCLEOTIDE SEQUENCE</scope>
    <source>
        <strain evidence="2">MPI-CAGE-AT-0016</strain>
    </source>
</reference>
<dbReference type="Proteomes" id="UP000813385">
    <property type="component" value="Unassembled WGS sequence"/>
</dbReference>
<dbReference type="EMBL" id="JAGPXD010000002">
    <property type="protein sequence ID" value="KAH7368555.1"/>
    <property type="molecule type" value="Genomic_DNA"/>
</dbReference>
<comment type="caution">
    <text evidence="2">The sequence shown here is derived from an EMBL/GenBank/DDBJ whole genome shotgun (WGS) entry which is preliminary data.</text>
</comment>
<evidence type="ECO:0000256" key="1">
    <source>
        <dbReference type="SAM" id="SignalP"/>
    </source>
</evidence>
<sequence>MLRMLLDLAAMLQRVIAETGHRALGRQRTATVAGSDRVEVTSIQYIDARHLSLSLGFRCKSECRLRAAPASP</sequence>